<dbReference type="Gene3D" id="3.40.50.300">
    <property type="entry name" value="P-loop containing nucleotide triphosphate hydrolases"/>
    <property type="match status" value="1"/>
</dbReference>
<dbReference type="PROSITE" id="PS51195">
    <property type="entry name" value="Q_MOTIF"/>
    <property type="match status" value="1"/>
</dbReference>
<evidence type="ECO:0000313" key="9">
    <source>
        <dbReference type="EMBL" id="CAJ0594651.1"/>
    </source>
</evidence>
<dbReference type="InterPro" id="IPR014014">
    <property type="entry name" value="RNA_helicase_DEAD_Q_motif"/>
</dbReference>
<dbReference type="AlphaFoldDB" id="A0AA36M1J2"/>
<evidence type="ECO:0000256" key="3">
    <source>
        <dbReference type="ARBA" id="ARBA00022801"/>
    </source>
</evidence>
<evidence type="ECO:0000256" key="7">
    <source>
        <dbReference type="SAM" id="MobiDB-lite"/>
    </source>
</evidence>
<organism evidence="9 10">
    <name type="scientific">Cylicocyclus nassatus</name>
    <name type="common">Nematode worm</name>
    <dbReference type="NCBI Taxonomy" id="53992"/>
    <lineage>
        <taxon>Eukaryota</taxon>
        <taxon>Metazoa</taxon>
        <taxon>Ecdysozoa</taxon>
        <taxon>Nematoda</taxon>
        <taxon>Chromadorea</taxon>
        <taxon>Rhabditida</taxon>
        <taxon>Rhabditina</taxon>
        <taxon>Rhabditomorpha</taxon>
        <taxon>Strongyloidea</taxon>
        <taxon>Strongylidae</taxon>
        <taxon>Cylicocyclus</taxon>
    </lineage>
</organism>
<keyword evidence="5" id="KW-0067">ATP-binding</keyword>
<name>A0AA36M1J2_CYLNA</name>
<sequence length="179" mass="20851">MYLIRIHSLWQTTDCCRQVSNRAGTRLYSSQCGIEVKGNKCPKPIKTWAQCGVEFKILQQLKKHNFAKPPPIQAQAIPCIMAGPDLIGEFDIWEALERALFHYRFGRWRLEFYNCYLMTQTVSKVFEKTCAEYDDGRKAIEDGQEEIRREKMPKTALRSEEDARKKKENALGTIQKIPF</sequence>
<evidence type="ECO:0000256" key="1">
    <source>
        <dbReference type="ARBA" id="ARBA00012552"/>
    </source>
</evidence>
<feature type="domain" description="DEAD-box RNA helicase Q" evidence="8">
    <location>
        <begin position="46"/>
        <end position="74"/>
    </location>
</feature>
<comment type="caution">
    <text evidence="9">The sequence shown here is derived from an EMBL/GenBank/DDBJ whole genome shotgun (WGS) entry which is preliminary data.</text>
</comment>
<dbReference type="InterPro" id="IPR027417">
    <property type="entry name" value="P-loop_NTPase"/>
</dbReference>
<dbReference type="Proteomes" id="UP001176961">
    <property type="component" value="Unassembled WGS sequence"/>
</dbReference>
<protein>
    <recommendedName>
        <fullName evidence="1">RNA helicase</fullName>
        <ecNumber evidence="1">3.6.4.13</ecNumber>
    </recommendedName>
</protein>
<evidence type="ECO:0000256" key="5">
    <source>
        <dbReference type="ARBA" id="ARBA00022840"/>
    </source>
</evidence>
<evidence type="ECO:0000256" key="6">
    <source>
        <dbReference type="PROSITE-ProRule" id="PRU00552"/>
    </source>
</evidence>
<keyword evidence="2" id="KW-0547">Nucleotide-binding</keyword>
<reference evidence="9" key="1">
    <citation type="submission" date="2023-07" db="EMBL/GenBank/DDBJ databases">
        <authorList>
            <consortium name="CYATHOMIX"/>
        </authorList>
    </citation>
    <scope>NUCLEOTIDE SEQUENCE</scope>
    <source>
        <strain evidence="9">N/A</strain>
    </source>
</reference>
<keyword evidence="4" id="KW-0347">Helicase</keyword>
<evidence type="ECO:0000259" key="8">
    <source>
        <dbReference type="PROSITE" id="PS51195"/>
    </source>
</evidence>
<dbReference type="EC" id="3.6.4.13" evidence="1"/>
<accession>A0AA36M1J2</accession>
<evidence type="ECO:0000256" key="2">
    <source>
        <dbReference type="ARBA" id="ARBA00022741"/>
    </source>
</evidence>
<keyword evidence="3" id="KW-0378">Hydrolase</keyword>
<dbReference type="GO" id="GO:0005524">
    <property type="term" value="F:ATP binding"/>
    <property type="evidence" value="ECO:0007669"/>
    <property type="project" value="UniProtKB-KW"/>
</dbReference>
<dbReference type="EMBL" id="CATQJL010000112">
    <property type="protein sequence ID" value="CAJ0594651.1"/>
    <property type="molecule type" value="Genomic_DNA"/>
</dbReference>
<gene>
    <name evidence="9" type="ORF">CYNAS_LOCUS6634</name>
</gene>
<proteinExistence type="predicted"/>
<evidence type="ECO:0000256" key="4">
    <source>
        <dbReference type="ARBA" id="ARBA00022806"/>
    </source>
</evidence>
<evidence type="ECO:0000313" key="10">
    <source>
        <dbReference type="Proteomes" id="UP001176961"/>
    </source>
</evidence>
<feature type="compositionally biased region" description="Basic and acidic residues" evidence="7">
    <location>
        <begin position="144"/>
        <end position="169"/>
    </location>
</feature>
<feature type="region of interest" description="Disordered" evidence="7">
    <location>
        <begin position="144"/>
        <end position="179"/>
    </location>
</feature>
<feature type="short sequence motif" description="Q motif" evidence="6">
    <location>
        <begin position="46"/>
        <end position="74"/>
    </location>
</feature>
<dbReference type="GO" id="GO:0016787">
    <property type="term" value="F:hydrolase activity"/>
    <property type="evidence" value="ECO:0007669"/>
    <property type="project" value="UniProtKB-KW"/>
</dbReference>
<keyword evidence="10" id="KW-1185">Reference proteome</keyword>
<dbReference type="GO" id="GO:0003724">
    <property type="term" value="F:RNA helicase activity"/>
    <property type="evidence" value="ECO:0007669"/>
    <property type="project" value="UniProtKB-EC"/>
</dbReference>
<dbReference type="SUPFAM" id="SSF52540">
    <property type="entry name" value="P-loop containing nucleoside triphosphate hydrolases"/>
    <property type="match status" value="1"/>
</dbReference>